<dbReference type="InterPro" id="IPR000700">
    <property type="entry name" value="PAS-assoc_C"/>
</dbReference>
<dbReference type="GO" id="GO:0005886">
    <property type="term" value="C:plasma membrane"/>
    <property type="evidence" value="ECO:0007669"/>
    <property type="project" value="TreeGrafter"/>
</dbReference>
<feature type="domain" description="Histidine kinase" evidence="11">
    <location>
        <begin position="213"/>
        <end position="435"/>
    </location>
</feature>
<name>A0A4R7AYR5_9NEIS</name>
<evidence type="ECO:0000259" key="14">
    <source>
        <dbReference type="PROSITE" id="PS50113"/>
    </source>
</evidence>
<dbReference type="Pfam" id="PF02518">
    <property type="entry name" value="HATPase_c"/>
    <property type="match status" value="1"/>
</dbReference>
<evidence type="ECO:0000256" key="10">
    <source>
        <dbReference type="SAM" id="Phobius"/>
    </source>
</evidence>
<evidence type="ECO:0000259" key="12">
    <source>
        <dbReference type="PROSITE" id="PS50110"/>
    </source>
</evidence>
<feature type="modified residue" description="4-aspartylphosphate" evidence="9">
    <location>
        <position position="518"/>
    </location>
</feature>
<keyword evidence="5" id="KW-0418">Kinase</keyword>
<gene>
    <name evidence="15" type="ORF">DFP86_1144</name>
</gene>
<evidence type="ECO:0000259" key="13">
    <source>
        <dbReference type="PROSITE" id="PS50112"/>
    </source>
</evidence>
<keyword evidence="6" id="KW-0902">Two-component regulatory system</keyword>
<feature type="domain" description="PAS" evidence="13">
    <location>
        <begin position="68"/>
        <end position="122"/>
    </location>
</feature>
<dbReference type="Gene3D" id="3.40.50.2300">
    <property type="match status" value="1"/>
</dbReference>
<keyword evidence="16" id="KW-1185">Reference proteome</keyword>
<accession>A0A4R7AYR5</accession>
<dbReference type="GO" id="GO:0000155">
    <property type="term" value="F:phosphorelay sensor kinase activity"/>
    <property type="evidence" value="ECO:0007669"/>
    <property type="project" value="InterPro"/>
</dbReference>
<comment type="caution">
    <text evidence="15">The sequence shown here is derived from an EMBL/GenBank/DDBJ whole genome shotgun (WGS) entry which is preliminary data.</text>
</comment>
<evidence type="ECO:0000256" key="3">
    <source>
        <dbReference type="ARBA" id="ARBA00022553"/>
    </source>
</evidence>
<dbReference type="OrthoDB" id="5290456at2"/>
<dbReference type="SUPFAM" id="SSF52172">
    <property type="entry name" value="CheY-like"/>
    <property type="match status" value="1"/>
</dbReference>
<dbReference type="InterPro" id="IPR001789">
    <property type="entry name" value="Sig_transdc_resp-reg_receiver"/>
</dbReference>
<protein>
    <recommendedName>
        <fullName evidence="8">Virulence sensor protein BvgS</fullName>
        <ecNumber evidence="2">2.7.13.3</ecNumber>
    </recommendedName>
</protein>
<sequence>MTSSAYLPPTSWRVALSWVILCGVATGLLIIGHRQEWLWLPPLFTLLAVLFSSQIRVFISRLEPWQRFRGRLAPFIEAIPNAVVVVDSEGHIAALNARTEAWFGYAHDELLGKPIETLLPPDLRRNHVHLRQSFMQALAARPMGQGRELFACRKDGSEFPVEIGLNPLATSKGTMVLSSIIDITERKDNEARFHAQAAQVAQASRYKSEFLANMSHELRTPLNSILILSEQLCANSQNNLLPKQLNYAEIIHQSGQDLLALIEDILDLSRIEAGKLEIHEEPLAPKELRDYMRRAFTPVAEARQLTLSCEVSPQVPDVVIVDFKRLYQIVKNLFSNASKFTSAGGRVGILIDADINAEELRISVSDTGSGIPPSKQEEIFQAFVQLDGTASRRYSGSGLGLAIARQLASLLGGSLGVESTVDVGSTFTLYLPLVTKRPPSLPQRHLDDPHHPVQPHDPELLKLLAGRKVLLVDDEIRNIFAMTSLLEEAGLDVRVARNGQEALEAVKRQPEIELVMMDMMMPVMDGYQATASLRNDLQFRKPILALTALAMKGDREKCLAAGADDYMAKPVQRQALLHLLGKMLDEAGMSRSP</sequence>
<dbReference type="Gene3D" id="1.10.287.130">
    <property type="match status" value="1"/>
</dbReference>
<evidence type="ECO:0000256" key="6">
    <source>
        <dbReference type="ARBA" id="ARBA00023012"/>
    </source>
</evidence>
<evidence type="ECO:0000313" key="16">
    <source>
        <dbReference type="Proteomes" id="UP000295611"/>
    </source>
</evidence>
<feature type="domain" description="PAC" evidence="14">
    <location>
        <begin position="145"/>
        <end position="195"/>
    </location>
</feature>
<dbReference type="SMART" id="SM00448">
    <property type="entry name" value="REC"/>
    <property type="match status" value="1"/>
</dbReference>
<dbReference type="InterPro" id="IPR005467">
    <property type="entry name" value="His_kinase_dom"/>
</dbReference>
<keyword evidence="3 9" id="KW-0597">Phosphoprotein</keyword>
<dbReference type="PANTHER" id="PTHR43047:SF72">
    <property type="entry name" value="OSMOSENSING HISTIDINE PROTEIN KINASE SLN1"/>
    <property type="match status" value="1"/>
</dbReference>
<evidence type="ECO:0000256" key="4">
    <source>
        <dbReference type="ARBA" id="ARBA00022679"/>
    </source>
</evidence>
<comment type="catalytic activity">
    <reaction evidence="1">
        <text>ATP + protein L-histidine = ADP + protein N-phospho-L-histidine.</text>
        <dbReference type="EC" id="2.7.13.3"/>
    </reaction>
</comment>
<feature type="transmembrane region" description="Helical" evidence="10">
    <location>
        <begin position="37"/>
        <end position="59"/>
    </location>
</feature>
<evidence type="ECO:0000313" key="15">
    <source>
        <dbReference type="EMBL" id="TDR73243.1"/>
    </source>
</evidence>
<dbReference type="InterPro" id="IPR000014">
    <property type="entry name" value="PAS"/>
</dbReference>
<evidence type="ECO:0000259" key="11">
    <source>
        <dbReference type="PROSITE" id="PS50109"/>
    </source>
</evidence>
<dbReference type="SUPFAM" id="SSF55874">
    <property type="entry name" value="ATPase domain of HSP90 chaperone/DNA topoisomerase II/histidine kinase"/>
    <property type="match status" value="1"/>
</dbReference>
<dbReference type="SMART" id="SM00388">
    <property type="entry name" value="HisKA"/>
    <property type="match status" value="1"/>
</dbReference>
<dbReference type="SUPFAM" id="SSF55785">
    <property type="entry name" value="PYP-like sensor domain (PAS domain)"/>
    <property type="match status" value="1"/>
</dbReference>
<dbReference type="PROSITE" id="PS50112">
    <property type="entry name" value="PAS"/>
    <property type="match status" value="1"/>
</dbReference>
<dbReference type="NCBIfam" id="TIGR00229">
    <property type="entry name" value="sensory_box"/>
    <property type="match status" value="1"/>
</dbReference>
<dbReference type="PROSITE" id="PS50110">
    <property type="entry name" value="RESPONSE_REGULATORY"/>
    <property type="match status" value="1"/>
</dbReference>
<dbReference type="InterPro" id="IPR035965">
    <property type="entry name" value="PAS-like_dom_sf"/>
</dbReference>
<dbReference type="EC" id="2.7.13.3" evidence="2"/>
<keyword evidence="10" id="KW-0812">Transmembrane</keyword>
<dbReference type="Pfam" id="PF13426">
    <property type="entry name" value="PAS_9"/>
    <property type="match status" value="1"/>
</dbReference>
<comment type="function">
    <text evidence="7">Member of the two-component regulatory system BvgS/BvgA. Phosphorylates BvgA via a four-step phosphorelay in response to environmental signals.</text>
</comment>
<dbReference type="PROSITE" id="PS50109">
    <property type="entry name" value="HIS_KIN"/>
    <property type="match status" value="1"/>
</dbReference>
<dbReference type="SMART" id="SM00387">
    <property type="entry name" value="HATPase_c"/>
    <property type="match status" value="1"/>
</dbReference>
<dbReference type="Gene3D" id="3.30.565.10">
    <property type="entry name" value="Histidine kinase-like ATPase, C-terminal domain"/>
    <property type="match status" value="1"/>
</dbReference>
<dbReference type="FunFam" id="3.30.565.10:FF:000010">
    <property type="entry name" value="Sensor histidine kinase RcsC"/>
    <property type="match status" value="1"/>
</dbReference>
<evidence type="ECO:0000256" key="1">
    <source>
        <dbReference type="ARBA" id="ARBA00000085"/>
    </source>
</evidence>
<dbReference type="Proteomes" id="UP000295611">
    <property type="component" value="Unassembled WGS sequence"/>
</dbReference>
<keyword evidence="10" id="KW-1133">Transmembrane helix</keyword>
<dbReference type="Gene3D" id="3.30.450.20">
    <property type="entry name" value="PAS domain"/>
    <property type="match status" value="1"/>
</dbReference>
<dbReference type="InterPro" id="IPR003661">
    <property type="entry name" value="HisK_dim/P_dom"/>
</dbReference>
<dbReference type="InterPro" id="IPR004358">
    <property type="entry name" value="Sig_transdc_His_kin-like_C"/>
</dbReference>
<dbReference type="InterPro" id="IPR011006">
    <property type="entry name" value="CheY-like_superfamily"/>
</dbReference>
<dbReference type="CDD" id="cd00130">
    <property type="entry name" value="PAS"/>
    <property type="match status" value="1"/>
</dbReference>
<dbReference type="PROSITE" id="PS50113">
    <property type="entry name" value="PAC"/>
    <property type="match status" value="1"/>
</dbReference>
<dbReference type="InterPro" id="IPR036097">
    <property type="entry name" value="HisK_dim/P_sf"/>
</dbReference>
<keyword evidence="10" id="KW-0472">Membrane</keyword>
<keyword evidence="4" id="KW-0808">Transferase</keyword>
<dbReference type="AlphaFoldDB" id="A0A4R7AYR5"/>
<evidence type="ECO:0000256" key="8">
    <source>
        <dbReference type="ARBA" id="ARBA00070152"/>
    </source>
</evidence>
<dbReference type="CDD" id="cd00082">
    <property type="entry name" value="HisKA"/>
    <property type="match status" value="1"/>
</dbReference>
<dbReference type="Pfam" id="PF00512">
    <property type="entry name" value="HisKA"/>
    <property type="match status" value="1"/>
</dbReference>
<dbReference type="EMBL" id="SNZP01000014">
    <property type="protein sequence ID" value="TDR73243.1"/>
    <property type="molecule type" value="Genomic_DNA"/>
</dbReference>
<dbReference type="PANTHER" id="PTHR43047">
    <property type="entry name" value="TWO-COMPONENT HISTIDINE PROTEIN KINASE"/>
    <property type="match status" value="1"/>
</dbReference>
<dbReference type="CDD" id="cd17546">
    <property type="entry name" value="REC_hyHK_CKI1_RcsC-like"/>
    <property type="match status" value="1"/>
</dbReference>
<evidence type="ECO:0000256" key="5">
    <source>
        <dbReference type="ARBA" id="ARBA00022777"/>
    </source>
</evidence>
<dbReference type="GO" id="GO:0009927">
    <property type="term" value="F:histidine phosphotransfer kinase activity"/>
    <property type="evidence" value="ECO:0007669"/>
    <property type="project" value="TreeGrafter"/>
</dbReference>
<dbReference type="InterPro" id="IPR003594">
    <property type="entry name" value="HATPase_dom"/>
</dbReference>
<dbReference type="Pfam" id="PF00072">
    <property type="entry name" value="Response_reg"/>
    <property type="match status" value="1"/>
</dbReference>
<feature type="domain" description="Response regulatory" evidence="12">
    <location>
        <begin position="468"/>
        <end position="584"/>
    </location>
</feature>
<dbReference type="RefSeq" id="WP_133682947.1">
    <property type="nucleotide sequence ID" value="NZ_SNZP01000014.1"/>
</dbReference>
<proteinExistence type="predicted"/>
<feature type="transmembrane region" description="Helical" evidence="10">
    <location>
        <begin position="12"/>
        <end position="31"/>
    </location>
</feature>
<reference evidence="15 16" key="1">
    <citation type="submission" date="2019-03" db="EMBL/GenBank/DDBJ databases">
        <title>Genomic Encyclopedia of Type Strains, Phase III (KMG-III): the genomes of soil and plant-associated and newly described type strains.</title>
        <authorList>
            <person name="Whitman W."/>
        </authorList>
    </citation>
    <scope>NUCLEOTIDE SEQUENCE [LARGE SCALE GENOMIC DNA]</scope>
    <source>
        <strain evidence="15 16">CECT 8976</strain>
    </source>
</reference>
<organism evidence="15 16">
    <name type="scientific">Paludibacterium purpuratum</name>
    <dbReference type="NCBI Taxonomy" id="1144873"/>
    <lineage>
        <taxon>Bacteria</taxon>
        <taxon>Pseudomonadati</taxon>
        <taxon>Pseudomonadota</taxon>
        <taxon>Betaproteobacteria</taxon>
        <taxon>Neisseriales</taxon>
        <taxon>Chromobacteriaceae</taxon>
        <taxon>Paludibacterium</taxon>
    </lineage>
</organism>
<evidence type="ECO:0000256" key="9">
    <source>
        <dbReference type="PROSITE-ProRule" id="PRU00169"/>
    </source>
</evidence>
<evidence type="ECO:0000256" key="7">
    <source>
        <dbReference type="ARBA" id="ARBA00058004"/>
    </source>
</evidence>
<evidence type="ECO:0000256" key="2">
    <source>
        <dbReference type="ARBA" id="ARBA00012438"/>
    </source>
</evidence>
<dbReference type="SMART" id="SM00091">
    <property type="entry name" value="PAS"/>
    <property type="match status" value="1"/>
</dbReference>
<dbReference type="CDD" id="cd16922">
    <property type="entry name" value="HATPase_EvgS-ArcB-TorS-like"/>
    <property type="match status" value="1"/>
</dbReference>
<dbReference type="PRINTS" id="PR00344">
    <property type="entry name" value="BCTRLSENSOR"/>
</dbReference>
<dbReference type="SUPFAM" id="SSF47384">
    <property type="entry name" value="Homodimeric domain of signal transducing histidine kinase"/>
    <property type="match status" value="1"/>
</dbReference>
<dbReference type="InterPro" id="IPR036890">
    <property type="entry name" value="HATPase_C_sf"/>
</dbReference>